<gene>
    <name evidence="2" type="ORF">KAOT1_16958</name>
</gene>
<feature type="transmembrane region" description="Helical" evidence="1">
    <location>
        <begin position="34"/>
        <end position="54"/>
    </location>
</feature>
<feature type="transmembrane region" description="Helical" evidence="1">
    <location>
        <begin position="60"/>
        <end position="77"/>
    </location>
</feature>
<sequence length="358" mass="41033">MSENIQNTPPPTEKSTEVDLGDLFRMIGRAMNRFFAFLRNTFLFILDLIIKALIIVRVHIIKFVIVGILSVAIGWFLDSRQPIVYGSNMTVQTNFGSARQLYSNIKYYNGLVQQGDTMKLKDLFGINDEQAGNLRGIFIEPKVSEIDMLKAYDKFMKETDSINVYDKMDFEKFKKSVDPLTFGTHEIGVASGKKNVFKLLQEKLISINVENEYIQKQKAIKLKNLIAEEEALKKRLSTIDTLRGVYNEAIKSEARKTSQAQTQIQMSSSTVKTSELELFSLDEKISARLLQIAEQKEFQQKTINVLSDFSDGAKIKNFYESNLFRIPILTLSILLVFILLRELNKYLNTYAENKRLNA</sequence>
<evidence type="ECO:0000256" key="1">
    <source>
        <dbReference type="SAM" id="Phobius"/>
    </source>
</evidence>
<proteinExistence type="predicted"/>
<evidence type="ECO:0000313" key="2">
    <source>
        <dbReference type="EMBL" id="EDP96873.1"/>
    </source>
</evidence>
<dbReference type="eggNOG" id="ENOG502Z8F0">
    <property type="taxonomic scope" value="Bacteria"/>
</dbReference>
<keyword evidence="1" id="KW-0812">Transmembrane</keyword>
<dbReference type="HOGENOM" id="CLU_067781_0_0_10"/>
<keyword evidence="1" id="KW-0472">Membrane</keyword>
<keyword evidence="1" id="KW-1133">Transmembrane helix</keyword>
<dbReference type="OrthoDB" id="1452530at2"/>
<dbReference type="EMBL" id="ABIB01000003">
    <property type="protein sequence ID" value="EDP96873.1"/>
    <property type="molecule type" value="Genomic_DNA"/>
</dbReference>
<keyword evidence="3" id="KW-1185">Reference proteome</keyword>
<accession>A9DS17</accession>
<evidence type="ECO:0000313" key="3">
    <source>
        <dbReference type="Proteomes" id="UP000002945"/>
    </source>
</evidence>
<reference evidence="2 3" key="1">
    <citation type="journal article" date="2011" name="J. Bacteriol.">
        <title>Genome sequence of the algicidal bacterium Kordia algicida OT-1.</title>
        <authorList>
            <person name="Lee H.S."/>
            <person name="Kang S.G."/>
            <person name="Kwon K.K."/>
            <person name="Lee J.H."/>
            <person name="Kim S.J."/>
        </authorList>
    </citation>
    <scope>NUCLEOTIDE SEQUENCE [LARGE SCALE GENOMIC DNA]</scope>
    <source>
        <strain evidence="2 3">OT-1</strain>
    </source>
</reference>
<comment type="caution">
    <text evidence="2">The sequence shown here is derived from an EMBL/GenBank/DDBJ whole genome shotgun (WGS) entry which is preliminary data.</text>
</comment>
<name>A9DS17_9FLAO</name>
<dbReference type="AlphaFoldDB" id="A9DS17"/>
<dbReference type="Proteomes" id="UP000002945">
    <property type="component" value="Unassembled WGS sequence"/>
</dbReference>
<organism evidence="2 3">
    <name type="scientific">Kordia algicida OT-1</name>
    <dbReference type="NCBI Taxonomy" id="391587"/>
    <lineage>
        <taxon>Bacteria</taxon>
        <taxon>Pseudomonadati</taxon>
        <taxon>Bacteroidota</taxon>
        <taxon>Flavobacteriia</taxon>
        <taxon>Flavobacteriales</taxon>
        <taxon>Flavobacteriaceae</taxon>
        <taxon>Kordia</taxon>
    </lineage>
</organism>
<dbReference type="RefSeq" id="WP_007095927.1">
    <property type="nucleotide sequence ID" value="NZ_CP142125.1"/>
</dbReference>
<dbReference type="STRING" id="391587.KAOT1_16958"/>
<feature type="transmembrane region" description="Helical" evidence="1">
    <location>
        <begin position="323"/>
        <end position="340"/>
    </location>
</feature>
<protein>
    <submittedName>
        <fullName evidence="2">Uncharacterized protein</fullName>
    </submittedName>
</protein>